<reference evidence="2" key="1">
    <citation type="submission" date="2021-01" db="EMBL/GenBank/DDBJ databases">
        <title>Fulvivirga kasyanovii gen. nov., sp nov., a novel member of the phylum Bacteroidetes isolated from seawater in a mussel farm.</title>
        <authorList>
            <person name="Zhao L.-H."/>
            <person name="Wang Z.-J."/>
        </authorList>
    </citation>
    <scope>NUCLEOTIDE SEQUENCE</scope>
    <source>
        <strain evidence="2">2943</strain>
    </source>
</reference>
<dbReference type="RefSeq" id="WP_202241360.1">
    <property type="nucleotide sequence ID" value="NZ_JAESIY010000001.1"/>
</dbReference>
<feature type="domain" description="Phytase-like" evidence="1">
    <location>
        <begin position="69"/>
        <end position="319"/>
    </location>
</feature>
<name>A0A937F2H6_9BACT</name>
<keyword evidence="3" id="KW-1185">Reference proteome</keyword>
<gene>
    <name evidence="2" type="ORF">JL102_00115</name>
</gene>
<dbReference type="EMBL" id="JAESIY010000001">
    <property type="protein sequence ID" value="MBL3654515.1"/>
    <property type="molecule type" value="Genomic_DNA"/>
</dbReference>
<dbReference type="AlphaFoldDB" id="A0A937F2H6"/>
<proteinExistence type="predicted"/>
<protein>
    <submittedName>
        <fullName evidence="2">Esterase-like activity of phytase family protein</fullName>
    </submittedName>
</protein>
<comment type="caution">
    <text evidence="2">The sequence shown here is derived from an EMBL/GenBank/DDBJ whole genome shotgun (WGS) entry which is preliminary data.</text>
</comment>
<organism evidence="2 3">
    <name type="scientific">Fulvivirga sediminis</name>
    <dbReference type="NCBI Taxonomy" id="2803949"/>
    <lineage>
        <taxon>Bacteria</taxon>
        <taxon>Pseudomonadati</taxon>
        <taxon>Bacteroidota</taxon>
        <taxon>Cytophagia</taxon>
        <taxon>Cytophagales</taxon>
        <taxon>Fulvivirgaceae</taxon>
        <taxon>Fulvivirga</taxon>
    </lineage>
</organism>
<dbReference type="InterPro" id="IPR027372">
    <property type="entry name" value="Phytase-like_dom"/>
</dbReference>
<sequence length="338" mass="38779">MKKTLFTLILCSSLYYFGFAQQESISIKSYHWVLENDSRINQDPDIFNRLSNDSIKYKGGLLLSYDRSKFGGLSSLSASEDGHTLLAISDYSGKPIDKIPLKYRSKWYKMNLQYKNGLLDSAKITDQGQVFDLDQEVVDGGIESIAESDNMIYLSFDERAEMLGFNREGDFKTVEKTLTLSKFPNRHNAGIECITLTKNNQLFAIYEFNHKKRFCEAWMVNPKNNATRHLKYYKTQTEVKGATTLHNSDIIVMEKTWNKTDNTSHMQLMYISADDLKDSKIKPTLIYDAKSAVLDNFEGITSFYAQGKEHLLLISDDNGDSDTDQRTLLLHFELDLTF</sequence>
<evidence type="ECO:0000259" key="1">
    <source>
        <dbReference type="Pfam" id="PF13449"/>
    </source>
</evidence>
<dbReference type="Proteomes" id="UP000659388">
    <property type="component" value="Unassembled WGS sequence"/>
</dbReference>
<evidence type="ECO:0000313" key="3">
    <source>
        <dbReference type="Proteomes" id="UP000659388"/>
    </source>
</evidence>
<dbReference type="Pfam" id="PF13449">
    <property type="entry name" value="Phytase-like"/>
    <property type="match status" value="1"/>
</dbReference>
<accession>A0A937F2H6</accession>
<evidence type="ECO:0000313" key="2">
    <source>
        <dbReference type="EMBL" id="MBL3654515.1"/>
    </source>
</evidence>